<dbReference type="OrthoDB" id="4318869at2"/>
<dbReference type="Proteomes" id="UP000182332">
    <property type="component" value="Unassembled WGS sequence"/>
</dbReference>
<sequence length="87" mass="10026">MKFTDIYFNREERFSLGIEESSGKIYASIPVTNGTTDYEEYYEISHAQLELFKKDLNAALAFVTKCRNRQLDELLIQKPGDVRGSPD</sequence>
<dbReference type="EMBL" id="FOHW01000009">
    <property type="protein sequence ID" value="SET27256.1"/>
    <property type="molecule type" value="Genomic_DNA"/>
</dbReference>
<reference evidence="1 2" key="1">
    <citation type="submission" date="2016-10" db="EMBL/GenBank/DDBJ databases">
        <authorList>
            <person name="de Groot N.N."/>
        </authorList>
    </citation>
    <scope>NUCLEOTIDE SEQUENCE [LARGE SCALE GENOMIC DNA]</scope>
    <source>
        <strain evidence="1 2">DSM 11363</strain>
    </source>
</reference>
<gene>
    <name evidence="1" type="ORF">SAMN05216197_109133</name>
</gene>
<organism evidence="1 2">
    <name type="scientific">Pseudomonas graminis</name>
    <dbReference type="NCBI Taxonomy" id="158627"/>
    <lineage>
        <taxon>Bacteria</taxon>
        <taxon>Pseudomonadati</taxon>
        <taxon>Pseudomonadota</taxon>
        <taxon>Gammaproteobacteria</taxon>
        <taxon>Pseudomonadales</taxon>
        <taxon>Pseudomonadaceae</taxon>
        <taxon>Pseudomonas</taxon>
    </lineage>
</organism>
<dbReference type="AlphaFoldDB" id="A0A1I0D4X4"/>
<accession>A0A1I0D4X4</accession>
<evidence type="ECO:0000313" key="1">
    <source>
        <dbReference type="EMBL" id="SET27256.1"/>
    </source>
</evidence>
<proteinExistence type="predicted"/>
<evidence type="ECO:0000313" key="2">
    <source>
        <dbReference type="Proteomes" id="UP000182332"/>
    </source>
</evidence>
<dbReference type="RefSeq" id="WP_074887886.1">
    <property type="nucleotide sequence ID" value="NZ_FOHW01000009.1"/>
</dbReference>
<name>A0A1I0D4X4_9PSED</name>
<protein>
    <submittedName>
        <fullName evidence="1">Uncharacterized protein</fullName>
    </submittedName>
</protein>